<feature type="domain" description="Ig-like" evidence="2">
    <location>
        <begin position="49"/>
        <end position="137"/>
    </location>
</feature>
<evidence type="ECO:0000313" key="3">
    <source>
        <dbReference type="EMBL" id="OQR75569.1"/>
    </source>
</evidence>
<accession>A0A1V9XPZ2</accession>
<protein>
    <recommendedName>
        <fullName evidence="2">Ig-like domain-containing protein</fullName>
    </recommendedName>
</protein>
<feature type="compositionally biased region" description="Polar residues" evidence="1">
    <location>
        <begin position="411"/>
        <end position="430"/>
    </location>
</feature>
<evidence type="ECO:0000256" key="1">
    <source>
        <dbReference type="SAM" id="MobiDB-lite"/>
    </source>
</evidence>
<organism evidence="3 4">
    <name type="scientific">Tropilaelaps mercedesae</name>
    <dbReference type="NCBI Taxonomy" id="418985"/>
    <lineage>
        <taxon>Eukaryota</taxon>
        <taxon>Metazoa</taxon>
        <taxon>Ecdysozoa</taxon>
        <taxon>Arthropoda</taxon>
        <taxon>Chelicerata</taxon>
        <taxon>Arachnida</taxon>
        <taxon>Acari</taxon>
        <taxon>Parasitiformes</taxon>
        <taxon>Mesostigmata</taxon>
        <taxon>Gamasina</taxon>
        <taxon>Dermanyssoidea</taxon>
        <taxon>Laelapidae</taxon>
        <taxon>Tropilaelaps</taxon>
    </lineage>
</organism>
<feature type="compositionally biased region" description="Polar residues" evidence="1">
    <location>
        <begin position="450"/>
        <end position="462"/>
    </location>
</feature>
<proteinExistence type="predicted"/>
<dbReference type="InterPro" id="IPR007110">
    <property type="entry name" value="Ig-like_dom"/>
</dbReference>
<feature type="region of interest" description="Disordered" evidence="1">
    <location>
        <begin position="201"/>
        <end position="225"/>
    </location>
</feature>
<feature type="region of interest" description="Disordered" evidence="1">
    <location>
        <begin position="1"/>
        <end position="25"/>
    </location>
</feature>
<dbReference type="Proteomes" id="UP000192247">
    <property type="component" value="Unassembled WGS sequence"/>
</dbReference>
<dbReference type="AlphaFoldDB" id="A0A1V9XPZ2"/>
<sequence>MPSGDGSSCFRPPTTPPHSQTLGKRRQVTALSETSALSVELLIPPVALGRSAQLNCSRKDTKERRTQEAILSVRWFRNGDEFFRFDRRTGEKLLFELPGLYVDVHSSHDGVLRLKRTSPESEAMFACELTTSHFRIGKAEAALQLYGKSCNVSLPWLTFCTLPSASTRRTSTTGGQDAVLSRGKFQRDVWTHSKAITSSDVDHQWTAGQDRSSSQASWGNSPPTNAVVTEQAEEHNGLSTVFSRLTFNTSTLPEDQLELKVVCTADVLDVYNRSAERRAAFVRLGTPASNAINDGGSFETEAGPVIYGGRSHYHVGDVLNATCVFAGPEAVSLRWLLNEHSVPQQSLLHFLEEQTSSGVVRTALGIRFRVYFCGIATRLLWPKRSQALVGPTRGAHPDTKGGADVDEGGMRNQSRRPSAGKTSPIYQPTGHQVDATRASMRGGGPAPAAQTGSARQNATQTGKLSGKLDGMLLYTFLEFGFAGRH</sequence>
<dbReference type="EMBL" id="MNPL01006173">
    <property type="protein sequence ID" value="OQR75569.1"/>
    <property type="molecule type" value="Genomic_DNA"/>
</dbReference>
<dbReference type="PROSITE" id="PS50835">
    <property type="entry name" value="IG_LIKE"/>
    <property type="match status" value="1"/>
</dbReference>
<reference evidence="3 4" key="1">
    <citation type="journal article" date="2017" name="Gigascience">
        <title>Draft genome of the honey bee ectoparasitic mite, Tropilaelaps mercedesae, is shaped by the parasitic life history.</title>
        <authorList>
            <person name="Dong X."/>
            <person name="Armstrong S.D."/>
            <person name="Xia D."/>
            <person name="Makepeace B.L."/>
            <person name="Darby A.C."/>
            <person name="Kadowaki T."/>
        </authorList>
    </citation>
    <scope>NUCLEOTIDE SEQUENCE [LARGE SCALE GENOMIC DNA]</scope>
    <source>
        <strain evidence="3">Wuxi-XJTLU</strain>
    </source>
</reference>
<gene>
    <name evidence="3" type="ORF">BIW11_08332</name>
</gene>
<evidence type="ECO:0000313" key="4">
    <source>
        <dbReference type="Proteomes" id="UP000192247"/>
    </source>
</evidence>
<evidence type="ECO:0000259" key="2">
    <source>
        <dbReference type="PROSITE" id="PS50835"/>
    </source>
</evidence>
<dbReference type="PANTHER" id="PTHR21261">
    <property type="entry name" value="BEAT PROTEIN"/>
    <property type="match status" value="1"/>
</dbReference>
<keyword evidence="4" id="KW-1185">Reference proteome</keyword>
<dbReference type="InParanoid" id="A0A1V9XPZ2"/>
<dbReference type="OrthoDB" id="10015491at2759"/>
<comment type="caution">
    <text evidence="3">The sequence shown here is derived from an EMBL/GenBank/DDBJ whole genome shotgun (WGS) entry which is preliminary data.</text>
</comment>
<name>A0A1V9XPZ2_9ACAR</name>
<dbReference type="PANTHER" id="PTHR21261:SF15">
    <property type="entry name" value="BEATEN PATH IIIA, ISOFORM D-RELATED"/>
    <property type="match status" value="1"/>
</dbReference>
<feature type="compositionally biased region" description="Polar residues" evidence="1">
    <location>
        <begin position="206"/>
        <end position="225"/>
    </location>
</feature>
<feature type="region of interest" description="Disordered" evidence="1">
    <location>
        <begin position="389"/>
        <end position="462"/>
    </location>
</feature>